<evidence type="ECO:0000313" key="3">
    <source>
        <dbReference type="EMBL" id="OKH31455.1"/>
    </source>
</evidence>
<gene>
    <name evidence="3" type="ORF">NIES2119_28685</name>
</gene>
<feature type="coiled-coil region" evidence="1">
    <location>
        <begin position="61"/>
        <end position="92"/>
    </location>
</feature>
<sequence>MTFGSTSSSHRSYGLAMLMKTLLLLSVLGVGIFIGTRFVEVSNSDRVRSLTRNNLKLVDDNRLLRDQIKQNNAQLKEVNTKLEQLTKCLENAGYSKK</sequence>
<evidence type="ECO:0000256" key="1">
    <source>
        <dbReference type="SAM" id="Coils"/>
    </source>
</evidence>
<dbReference type="RefSeq" id="WP_073596909.1">
    <property type="nucleotide sequence ID" value="NZ_MRCE01000050.1"/>
</dbReference>
<keyword evidence="1" id="KW-0175">Coiled coil</keyword>
<dbReference type="AlphaFoldDB" id="A0A1U7I5G5"/>
<evidence type="ECO:0000256" key="2">
    <source>
        <dbReference type="SAM" id="Phobius"/>
    </source>
</evidence>
<evidence type="ECO:0000313" key="4">
    <source>
        <dbReference type="Proteomes" id="UP000185860"/>
    </source>
</evidence>
<accession>A0A1U7I5G5</accession>
<dbReference type="STRING" id="454136.NIES2119_28685"/>
<feature type="transmembrane region" description="Helical" evidence="2">
    <location>
        <begin position="12"/>
        <end position="39"/>
    </location>
</feature>
<protein>
    <submittedName>
        <fullName evidence="3">Uncharacterized protein</fullName>
    </submittedName>
</protein>
<dbReference type="EMBL" id="MRCE01000050">
    <property type="protein sequence ID" value="OKH31455.1"/>
    <property type="molecule type" value="Genomic_DNA"/>
</dbReference>
<keyword evidence="2" id="KW-0472">Membrane</keyword>
<comment type="caution">
    <text evidence="3">The sequence shown here is derived from an EMBL/GenBank/DDBJ whole genome shotgun (WGS) entry which is preliminary data.</text>
</comment>
<name>A0A1U7I5G5_9CYAN</name>
<reference evidence="3 4" key="1">
    <citation type="submission" date="2016-11" db="EMBL/GenBank/DDBJ databases">
        <title>Draft Genome Sequences of Nine Cyanobacterial Strains from Diverse Habitats.</title>
        <authorList>
            <person name="Zhu T."/>
            <person name="Hou S."/>
            <person name="Lu X."/>
            <person name="Hess W.R."/>
        </authorList>
    </citation>
    <scope>NUCLEOTIDE SEQUENCE [LARGE SCALE GENOMIC DNA]</scope>
    <source>
        <strain evidence="3 4">IAM M-71</strain>
    </source>
</reference>
<organism evidence="3 4">
    <name type="scientific">[Phormidium ambiguum] IAM M-71</name>
    <dbReference type="NCBI Taxonomy" id="454136"/>
    <lineage>
        <taxon>Bacteria</taxon>
        <taxon>Bacillati</taxon>
        <taxon>Cyanobacteriota</taxon>
        <taxon>Cyanophyceae</taxon>
        <taxon>Oscillatoriophycideae</taxon>
        <taxon>Aerosakkonematales</taxon>
        <taxon>Aerosakkonemataceae</taxon>
        <taxon>Floridanema</taxon>
    </lineage>
</organism>
<proteinExistence type="predicted"/>
<keyword evidence="2" id="KW-0812">Transmembrane</keyword>
<keyword evidence="2" id="KW-1133">Transmembrane helix</keyword>
<dbReference type="Proteomes" id="UP000185860">
    <property type="component" value="Unassembled WGS sequence"/>
</dbReference>